<dbReference type="InterPro" id="IPR058549">
    <property type="entry name" value="MeMalonylCoA_mutase_a/b_site"/>
</dbReference>
<feature type="domain" description="Methylmalonyl-CoA mutase alpha/beta chain catalytic" evidence="10">
    <location>
        <begin position="122"/>
        <end position="455"/>
    </location>
</feature>
<dbReference type="GO" id="GO:0046872">
    <property type="term" value="F:metal ion binding"/>
    <property type="evidence" value="ECO:0007669"/>
    <property type="project" value="InterPro"/>
</dbReference>
<dbReference type="InterPro" id="IPR006099">
    <property type="entry name" value="MeMalonylCoA_mutase_a/b_cat"/>
</dbReference>
<dbReference type="Pfam" id="PF01642">
    <property type="entry name" value="MM_CoA_mutase"/>
    <property type="match status" value="1"/>
</dbReference>
<evidence type="ECO:0000256" key="3">
    <source>
        <dbReference type="ARBA" id="ARBA00005146"/>
    </source>
</evidence>
<evidence type="ECO:0000313" key="12">
    <source>
        <dbReference type="Proteomes" id="UP001056426"/>
    </source>
</evidence>
<dbReference type="SUPFAM" id="SSF51703">
    <property type="entry name" value="Cobalamin (vitamin B12)-dependent enzymes"/>
    <property type="match status" value="1"/>
</dbReference>
<evidence type="ECO:0000256" key="7">
    <source>
        <dbReference type="ARBA" id="ARBA00023235"/>
    </source>
</evidence>
<dbReference type="EMBL" id="CP098400">
    <property type="protein sequence ID" value="URW80044.1"/>
    <property type="molecule type" value="Genomic_DNA"/>
</dbReference>
<evidence type="ECO:0000256" key="6">
    <source>
        <dbReference type="ARBA" id="ARBA00022628"/>
    </source>
</evidence>
<sequence length="622" mass="67818">MTDKSKQPLFSEFPPVSTQEWMDKITADLKGADFEKKLVWKTSEGFSVRPFYREEDLGALKHLNSLPGEFPFVRGNSTDNNWLVRQDIVVTDISSANAKAKDILKKGVESIGFVLDETVEASADNIKALLAGVDITSTEINFSTKKCMKSLASALLEAVMQMGVDPTKVKGSIDFDPAGKLILKGKTCKTIDEIMDRAAEIVKNGKALPSFQWINVNGKIFGNSGSTIVQELAFALSAANEYLAKLTERGLTVDEVAGSIRFTLSIGPVYFMEIAKLRAGRMLWSNIVSAYKPASTAAARMNVHCETSEFNMTVFDPYVNLLRTQTEAMSATLGGCHSLLVQPFDKPFRKAGEFSERIARNQQLLLKEESYFGKVADPGAGSYYIENLTESIANEAWKLFVEVESKGGYFSAVKEGFIQKLVKESGAQKLKAVASRKEVLLGTNQYPNVTETMKDAIEETAKASCGTSCSEGAEIETIVPFRAAAEFEALRLATEKAAKRPKTFMLTYGNLAMRLARSQFSGNFFGCAGYEIVDNLGFNTVEEGVEAAVKAGADIVVLCSSDEEYAEAAPAAFKALNGRAIFVVAGAPACMDDLKAQGIENFINIRSNVLEELQKFNKALGI</sequence>
<reference evidence="11" key="2">
    <citation type="submission" date="2022-06" db="EMBL/GenBank/DDBJ databases">
        <title>Xiashengella guii gen. nov. sp. nov., a bacterium isolated form anaerobic digestion tank.</title>
        <authorList>
            <person name="Huang H."/>
        </authorList>
    </citation>
    <scope>NUCLEOTIDE SEQUENCE</scope>
    <source>
        <strain evidence="11">Ai-910</strain>
    </source>
</reference>
<dbReference type="PROSITE" id="PS00544">
    <property type="entry name" value="METMALONYL_COA_MUTASE"/>
    <property type="match status" value="1"/>
</dbReference>
<accession>A0A9J6ZQ32</accession>
<protein>
    <recommendedName>
        <fullName evidence="9">Methylmalonyl-CoA mutase small subunit</fullName>
        <ecNumber evidence="9">5.4.99.2</ecNumber>
    </recommendedName>
</protein>
<comment type="similarity">
    <text evidence="4">Belongs to the methylmalonyl-CoA mutase family.</text>
</comment>
<organism evidence="11 12">
    <name type="scientific">Xiashengella succiniciproducens</name>
    <dbReference type="NCBI Taxonomy" id="2949635"/>
    <lineage>
        <taxon>Bacteria</taxon>
        <taxon>Pseudomonadati</taxon>
        <taxon>Bacteroidota</taxon>
        <taxon>Bacteroidia</taxon>
        <taxon>Marinilabiliales</taxon>
        <taxon>Marinilabiliaceae</taxon>
        <taxon>Xiashengella</taxon>
    </lineage>
</organism>
<dbReference type="PANTHER" id="PTHR48101">
    <property type="entry name" value="METHYLMALONYL-COA MUTASE, MITOCHONDRIAL-RELATED"/>
    <property type="match status" value="1"/>
</dbReference>
<evidence type="ECO:0000256" key="2">
    <source>
        <dbReference type="ARBA" id="ARBA00001922"/>
    </source>
</evidence>
<keyword evidence="8" id="KW-0170">Cobalt</keyword>
<dbReference type="EC" id="5.4.99.2" evidence="9"/>
<reference evidence="11" key="1">
    <citation type="submission" date="2022-05" db="EMBL/GenBank/DDBJ databases">
        <authorList>
            <person name="Sun X."/>
        </authorList>
    </citation>
    <scope>NUCLEOTIDE SEQUENCE</scope>
    <source>
        <strain evidence="11">Ai-910</strain>
    </source>
</reference>
<dbReference type="Proteomes" id="UP001056426">
    <property type="component" value="Chromosome"/>
</dbReference>
<evidence type="ECO:0000313" key="11">
    <source>
        <dbReference type="EMBL" id="URW80044.1"/>
    </source>
</evidence>
<dbReference type="InterPro" id="IPR004608">
    <property type="entry name" value="MMCoA_mutase_b"/>
</dbReference>
<evidence type="ECO:0000256" key="1">
    <source>
        <dbReference type="ARBA" id="ARBA00000290"/>
    </source>
</evidence>
<dbReference type="AlphaFoldDB" id="A0A9J6ZQ32"/>
<keyword evidence="6" id="KW-0846">Cobalamin</keyword>
<dbReference type="Gene3D" id="3.20.20.240">
    <property type="entry name" value="Methylmalonyl-CoA mutase"/>
    <property type="match status" value="1"/>
</dbReference>
<evidence type="ECO:0000256" key="5">
    <source>
        <dbReference type="ARBA" id="ARBA00011870"/>
    </source>
</evidence>
<evidence type="ECO:0000256" key="9">
    <source>
        <dbReference type="NCBIfam" id="TIGR00642"/>
    </source>
</evidence>
<keyword evidence="12" id="KW-1185">Reference proteome</keyword>
<comment type="catalytic activity">
    <reaction evidence="1">
        <text>(R)-methylmalonyl-CoA = succinyl-CoA</text>
        <dbReference type="Rhea" id="RHEA:22888"/>
        <dbReference type="ChEBI" id="CHEBI:57292"/>
        <dbReference type="ChEBI" id="CHEBI:57326"/>
        <dbReference type="EC" id="5.4.99.2"/>
    </reaction>
</comment>
<evidence type="ECO:0000256" key="8">
    <source>
        <dbReference type="ARBA" id="ARBA00023285"/>
    </source>
</evidence>
<dbReference type="SUPFAM" id="SSF52242">
    <property type="entry name" value="Cobalamin (vitamin B12)-binding domain"/>
    <property type="match status" value="1"/>
</dbReference>
<comment type="subunit">
    <text evidence="5">Heterodimer of an alpha and a beta chain.</text>
</comment>
<dbReference type="GO" id="GO:0019652">
    <property type="term" value="P:lactate fermentation to propionate and acetate"/>
    <property type="evidence" value="ECO:0007669"/>
    <property type="project" value="InterPro"/>
</dbReference>
<name>A0A9J6ZQ32_9BACT</name>
<dbReference type="NCBIfam" id="TIGR00642">
    <property type="entry name" value="mmCoA_mut_beta"/>
    <property type="match status" value="1"/>
</dbReference>
<dbReference type="RefSeq" id="WP_250724156.1">
    <property type="nucleotide sequence ID" value="NZ_CP098400.1"/>
</dbReference>
<keyword evidence="7 11" id="KW-0413">Isomerase</keyword>
<gene>
    <name evidence="11" type="primary">mutA</name>
    <name evidence="11" type="ORF">M9189_01550</name>
</gene>
<evidence type="ECO:0000256" key="4">
    <source>
        <dbReference type="ARBA" id="ARBA00008465"/>
    </source>
</evidence>
<dbReference type="PANTHER" id="PTHR48101:SF1">
    <property type="entry name" value="METHYLMALONYL-COA MUTASE, LARGE SUBUNIT"/>
    <property type="match status" value="1"/>
</dbReference>
<dbReference type="CDD" id="cd03677">
    <property type="entry name" value="MM_CoA_mutase_beta"/>
    <property type="match status" value="1"/>
</dbReference>
<dbReference type="Gene3D" id="3.40.50.280">
    <property type="entry name" value="Cobalamin-binding domain"/>
    <property type="match status" value="1"/>
</dbReference>
<proteinExistence type="inferred from homology"/>
<dbReference type="InterPro" id="IPR016176">
    <property type="entry name" value="Cbl-dep_enz_cat"/>
</dbReference>
<dbReference type="GO" id="GO:0004494">
    <property type="term" value="F:methylmalonyl-CoA mutase activity"/>
    <property type="evidence" value="ECO:0007669"/>
    <property type="project" value="UniProtKB-UniRule"/>
</dbReference>
<dbReference type="GO" id="GO:0031419">
    <property type="term" value="F:cobalamin binding"/>
    <property type="evidence" value="ECO:0007669"/>
    <property type="project" value="UniProtKB-KW"/>
</dbReference>
<dbReference type="InterPro" id="IPR036724">
    <property type="entry name" value="Cobalamin-bd_sf"/>
</dbReference>
<dbReference type="KEGG" id="alkq:M9189_01550"/>
<comment type="pathway">
    <text evidence="3">Metabolic intermediate metabolism; propanoyl-CoA degradation; succinyl-CoA from propanoyl-CoA: step 3/3.</text>
</comment>
<evidence type="ECO:0000259" key="10">
    <source>
        <dbReference type="Pfam" id="PF01642"/>
    </source>
</evidence>
<comment type="cofactor">
    <cofactor evidence="2">
        <name>adenosylcob(III)alamin</name>
        <dbReference type="ChEBI" id="CHEBI:18408"/>
    </cofactor>
</comment>